<reference evidence="3 4" key="1">
    <citation type="submission" date="2024-05" db="EMBL/GenBank/DDBJ databases">
        <authorList>
            <person name="Wallberg A."/>
        </authorList>
    </citation>
    <scope>NUCLEOTIDE SEQUENCE [LARGE SCALE GENOMIC DNA]</scope>
</reference>
<feature type="chain" id="PRO_5043449891" description="Apple domain-containing protein" evidence="1">
    <location>
        <begin position="18"/>
        <end position="189"/>
    </location>
</feature>
<evidence type="ECO:0000256" key="1">
    <source>
        <dbReference type="SAM" id="SignalP"/>
    </source>
</evidence>
<evidence type="ECO:0000259" key="2">
    <source>
        <dbReference type="Pfam" id="PF00024"/>
    </source>
</evidence>
<dbReference type="Pfam" id="PF00024">
    <property type="entry name" value="PAN_1"/>
    <property type="match status" value="1"/>
</dbReference>
<dbReference type="AlphaFoldDB" id="A0AAV2SWK4"/>
<comment type="caution">
    <text evidence="3">The sequence shown here is derived from an EMBL/GenBank/DDBJ whole genome shotgun (WGS) entry which is preliminary data.</text>
</comment>
<keyword evidence="4" id="KW-1185">Reference proteome</keyword>
<dbReference type="InterPro" id="IPR003609">
    <property type="entry name" value="Pan_app"/>
</dbReference>
<keyword evidence="1" id="KW-0732">Signal</keyword>
<dbReference type="Proteomes" id="UP001497623">
    <property type="component" value="Unassembled WGS sequence"/>
</dbReference>
<accession>A0AAV2SWK4</accession>
<feature type="signal peptide" evidence="1">
    <location>
        <begin position="1"/>
        <end position="17"/>
    </location>
</feature>
<feature type="domain" description="Apple" evidence="2">
    <location>
        <begin position="104"/>
        <end position="164"/>
    </location>
</feature>
<gene>
    <name evidence="3" type="ORF">MNOR_LOCUS41311</name>
</gene>
<name>A0AAV2SWK4_MEGNR</name>
<dbReference type="SUPFAM" id="SSF57414">
    <property type="entry name" value="Hairpin loop containing domain-like"/>
    <property type="match status" value="1"/>
</dbReference>
<dbReference type="EMBL" id="CAXKWB010148169">
    <property type="protein sequence ID" value="CAL4247635.1"/>
    <property type="molecule type" value="Genomic_DNA"/>
</dbReference>
<evidence type="ECO:0000313" key="4">
    <source>
        <dbReference type="Proteomes" id="UP001497623"/>
    </source>
</evidence>
<proteinExistence type="predicted"/>
<dbReference type="Gene3D" id="3.50.4.10">
    <property type="entry name" value="Hepatocyte Growth Factor"/>
    <property type="match status" value="1"/>
</dbReference>
<evidence type="ECO:0000313" key="3">
    <source>
        <dbReference type="EMBL" id="CAL4247635.1"/>
    </source>
</evidence>
<protein>
    <recommendedName>
        <fullName evidence="2">Apple domain-containing protein</fullName>
    </recommendedName>
</protein>
<sequence length="189" mass="20675">MFSLVLVAPLVLVVVVAQSPDNSYNRGRQPVAGLGPAPLFYFASGTHLSNTIDGQENPSNFYNPVEEGIVQYYPSSRPTGIREENSDWTDPKNACIYNTNKKLLVEKIGTLEECKDRCIAETDFACCSVGYIASTRQCSLSPETSTSPNFRMPCSEPEYVYVERITGDTTGSTTIAPVLTDIVDVRSSV</sequence>
<organism evidence="3 4">
    <name type="scientific">Meganyctiphanes norvegica</name>
    <name type="common">Northern krill</name>
    <name type="synonym">Thysanopoda norvegica</name>
    <dbReference type="NCBI Taxonomy" id="48144"/>
    <lineage>
        <taxon>Eukaryota</taxon>
        <taxon>Metazoa</taxon>
        <taxon>Ecdysozoa</taxon>
        <taxon>Arthropoda</taxon>
        <taxon>Crustacea</taxon>
        <taxon>Multicrustacea</taxon>
        <taxon>Malacostraca</taxon>
        <taxon>Eumalacostraca</taxon>
        <taxon>Eucarida</taxon>
        <taxon>Euphausiacea</taxon>
        <taxon>Euphausiidae</taxon>
        <taxon>Meganyctiphanes</taxon>
    </lineage>
</organism>